<reference evidence="1 2" key="1">
    <citation type="submission" date="2020-03" db="EMBL/GenBank/DDBJ databases">
        <title>Tamlana sp. nov, isolated from XXX.</title>
        <authorList>
            <person name="Cao W.R."/>
        </authorList>
    </citation>
    <scope>NUCLEOTIDE SEQUENCE [LARGE SCALE GENOMIC DNA]</scope>
    <source>
        <strain evidence="1 2">HST1-43</strain>
    </source>
</reference>
<protein>
    <submittedName>
        <fullName evidence="1">PQQ-binding-like beta-propeller repeat protein</fullName>
    </submittedName>
</protein>
<organism evidence="1 2">
    <name type="scientific">Tamlana crocina</name>
    <dbReference type="NCBI Taxonomy" id="393006"/>
    <lineage>
        <taxon>Bacteria</taxon>
        <taxon>Pseudomonadati</taxon>
        <taxon>Bacteroidota</taxon>
        <taxon>Flavobacteriia</taxon>
        <taxon>Flavobacteriales</taxon>
        <taxon>Flavobacteriaceae</taxon>
        <taxon>Tamlana</taxon>
    </lineage>
</organism>
<name>A0ABX1DJK0_9FLAO</name>
<proteinExistence type="predicted"/>
<dbReference type="Gene3D" id="2.130.10.10">
    <property type="entry name" value="YVTN repeat-like/Quinoprotein amine dehydrogenase"/>
    <property type="match status" value="1"/>
</dbReference>
<evidence type="ECO:0000313" key="2">
    <source>
        <dbReference type="Proteomes" id="UP000760545"/>
    </source>
</evidence>
<dbReference type="InterPro" id="IPR011047">
    <property type="entry name" value="Quinoprotein_ADH-like_sf"/>
</dbReference>
<sequence>MRIICLSFLLFTVFACSNPAKKRTELIDYVPENTSVILRTSNLESLKSSIKNSRFLQQLDDTEGYLNLQKKLEHLPHFTPSSNIILCFSSDGNDSLQYTLITKFNQNLFKTDSLKNYIEETLTIKNRQITKSTINQNTFYSAVIDSVFFASSAQQFTTSAFNERPHNGTLKKVFGTTDNDKTASVTLTANAKSPLNSIFIEDSLSFEIFTEYFAADVELEQNEMYFNGITKATDSTKSLVNVFKSTIPQENQLQHITPGNADGFSSITFNDFKTFEKNLNQFKSKDSVTSSSLFKNISEIGVIYEGQNRAVALYSNDVIATQDALLAEQSKLDTYREVDIYSFSQPDLFANVFSPFISGTDANMYCILDYFFVFANNMETLQNIIASYQNETTLSQREYFNAITEKLSSAASFLQVGDASALKSILRKNLKDDSDFNLNSDNISAVQFIFDTNFAHVNGIISKNKARAAQHSVSEELNIKLDNDILNRPQLVKNHISGQKDIVVQDVKNNLYLISNTGKILWKKQLQGPVLGNIQQIDIYKNGRLQLIFATPNRVYVLDRNGKAVSPFPLKFNDKITQPLSVFDYDKRKNYRLLVTQGKNVLMYNVKGNIVKGFTFKSANGTIISQPKHFRIGSKDYIVLKTKDKLYILDRTGKTRVTPKNQADFSNQPLFLYNNKFTTTTENGKLFSVDTKGNTSSADLKLSENHFLQTTSKTLVTQSDNKLSIKNRTTELDFGNYSQPSIFYIYDKIYVSTTDQQAHKIYLFDSQSESIPNFPVYGNSPIELDNIDKDRNLEFVTKGESNSVLLYQIN</sequence>
<dbReference type="PROSITE" id="PS51257">
    <property type="entry name" value="PROKAR_LIPOPROTEIN"/>
    <property type="match status" value="1"/>
</dbReference>
<gene>
    <name evidence="1" type="ORF">HC176_13405</name>
</gene>
<evidence type="ECO:0000313" key="1">
    <source>
        <dbReference type="EMBL" id="NJX16486.1"/>
    </source>
</evidence>
<dbReference type="EMBL" id="JAAVJS010000021">
    <property type="protein sequence ID" value="NJX16486.1"/>
    <property type="molecule type" value="Genomic_DNA"/>
</dbReference>
<keyword evidence="2" id="KW-1185">Reference proteome</keyword>
<dbReference type="SUPFAM" id="SSF50998">
    <property type="entry name" value="Quinoprotein alcohol dehydrogenase-like"/>
    <property type="match status" value="1"/>
</dbReference>
<dbReference type="InterPro" id="IPR015943">
    <property type="entry name" value="WD40/YVTN_repeat-like_dom_sf"/>
</dbReference>
<dbReference type="RefSeq" id="WP_167919116.1">
    <property type="nucleotide sequence ID" value="NZ_JAAVJS010000021.1"/>
</dbReference>
<comment type="caution">
    <text evidence="1">The sequence shown here is derived from an EMBL/GenBank/DDBJ whole genome shotgun (WGS) entry which is preliminary data.</text>
</comment>
<dbReference type="Proteomes" id="UP000760545">
    <property type="component" value="Unassembled WGS sequence"/>
</dbReference>
<accession>A0ABX1DJK0</accession>